<feature type="transmembrane region" description="Helical" evidence="1">
    <location>
        <begin position="6"/>
        <end position="23"/>
    </location>
</feature>
<keyword evidence="2" id="KW-0132">Cell division</keyword>
<accession>A0A2H1E7S1</accession>
<evidence type="ECO:0000313" key="2">
    <source>
        <dbReference type="EMBL" id="SFZ80434.1"/>
    </source>
</evidence>
<keyword evidence="2" id="KW-0131">Cell cycle</keyword>
<dbReference type="KEGG" id="tmar:MARIT_0539"/>
<dbReference type="PROSITE" id="PS51257">
    <property type="entry name" value="PROKAR_LIPOPROTEIN"/>
    <property type="match status" value="1"/>
</dbReference>
<name>A0A2H1E7S1_9FLAO</name>
<reference evidence="2 3" key="1">
    <citation type="submission" date="2016-11" db="EMBL/GenBank/DDBJ databases">
        <authorList>
            <person name="Jaros S."/>
            <person name="Januszkiewicz K."/>
            <person name="Wedrychowicz H."/>
        </authorList>
    </citation>
    <scope>NUCLEOTIDE SEQUENCE [LARGE SCALE GENOMIC DNA]</scope>
    <source>
        <strain evidence="2">NCIMB 2154T</strain>
    </source>
</reference>
<keyword evidence="1" id="KW-1133">Transmembrane helix</keyword>
<dbReference type="EMBL" id="LT634361">
    <property type="protein sequence ID" value="SFZ80434.1"/>
    <property type="molecule type" value="Genomic_DNA"/>
</dbReference>
<keyword evidence="1" id="KW-0472">Membrane</keyword>
<dbReference type="OrthoDB" id="1466667at2"/>
<protein>
    <submittedName>
        <fullName evidence="2">Cell division protein FtsQ</fullName>
    </submittedName>
</protein>
<proteinExistence type="predicted"/>
<dbReference type="Proteomes" id="UP000231564">
    <property type="component" value="Chromosome MARIT"/>
</dbReference>
<organism evidence="2 3">
    <name type="scientific">Tenacibaculum maritimum NCIMB 2154</name>
    <dbReference type="NCBI Taxonomy" id="1349785"/>
    <lineage>
        <taxon>Bacteria</taxon>
        <taxon>Pseudomonadati</taxon>
        <taxon>Bacteroidota</taxon>
        <taxon>Flavobacteriia</taxon>
        <taxon>Flavobacteriales</taxon>
        <taxon>Flavobacteriaceae</taxon>
        <taxon>Tenacibaculum</taxon>
    </lineage>
</organism>
<keyword evidence="1" id="KW-0812">Transmembrane</keyword>
<dbReference type="GO" id="GO:0051301">
    <property type="term" value="P:cell division"/>
    <property type="evidence" value="ECO:0007669"/>
    <property type="project" value="UniProtKB-KW"/>
</dbReference>
<gene>
    <name evidence="2" type="primary">ftsQ</name>
    <name evidence="2" type="ORF">MARIT_0539</name>
</gene>
<evidence type="ECO:0000256" key="1">
    <source>
        <dbReference type="SAM" id="Phobius"/>
    </source>
</evidence>
<dbReference type="AlphaFoldDB" id="A0A2H1E7S1"/>
<evidence type="ECO:0000313" key="3">
    <source>
        <dbReference type="Proteomes" id="UP000231564"/>
    </source>
</evidence>
<keyword evidence="3" id="KW-1185">Reference proteome</keyword>
<sequence length="239" mass="27763">MRKYVSYIIFSTLLGCLFFLYGFSSERNSKKKITKVEVEFTAGSNEFLTHEMVDKLLIQKGKSIKKQTKRVLDLHSLEERVLSNPYIEEATVFLTINGVLKTKIKQREPIARIIDENKSYYLDKYSVEIPLSSNYSARVPLISGIQSKEDIKEITNLVNRILEDDFLMKEVVGIQKTVADEYVFNVRSGDYKIDFGKFTNIDVKFKKLKAFYNKAYADKTIKNYTIINVKYHNQVVCTK</sequence>
<dbReference type="STRING" id="1349785.GCA_000509405_01316"/>
<dbReference type="RefSeq" id="WP_024741338.1">
    <property type="nucleotide sequence ID" value="NZ_BAUG01000025.1"/>
</dbReference>
<dbReference type="GeneID" id="47722137"/>